<reference evidence="10" key="1">
    <citation type="journal article" date="2024" name="Microbiome">
        <title>Substantial viral diversity in bats and rodents from East Africa: insights into evolution, recombination, and cocirculation.</title>
        <authorList>
            <person name="Wang D."/>
            <person name="Yang X."/>
            <person name="Ren Z."/>
            <person name="Hu B."/>
            <person name="Zhao H."/>
            <person name="Yang K."/>
            <person name="Shi P."/>
            <person name="Zhang Z."/>
            <person name="Feng Q."/>
            <person name="Nawenja C.V."/>
            <person name="Obanda V."/>
            <person name="Robert K."/>
            <person name="Nalikka B."/>
            <person name="Waruhiu C.N."/>
            <person name="Ochola G.O."/>
            <person name="Onyuok S.O."/>
            <person name="Ochieng H."/>
            <person name="Li B."/>
            <person name="Zhu Y."/>
            <person name="Si H."/>
            <person name="Yin J."/>
            <person name="Kristiansen K."/>
            <person name="Jin X."/>
            <person name="Xu X."/>
            <person name="Xiao M."/>
            <person name="Agwanda B."/>
            <person name="Ommeh S."/>
            <person name="Li J."/>
            <person name="Shi Z.L."/>
        </authorList>
    </citation>
    <scope>NUCLEOTIDE SEQUENCE</scope>
    <source>
        <strain evidence="10">3A/Kenya/RNAKID2118/2016</strain>
    </source>
</reference>
<protein>
    <submittedName>
        <fullName evidence="10">DNA packaging protein UL32</fullName>
    </submittedName>
</protein>
<dbReference type="Pfam" id="PF01673">
    <property type="entry name" value="Herpes_env"/>
    <property type="match status" value="2"/>
</dbReference>
<dbReference type="GO" id="GO:0042025">
    <property type="term" value="C:host cell nucleus"/>
    <property type="evidence" value="ECO:0007669"/>
    <property type="project" value="UniProtKB-SubCell"/>
</dbReference>
<keyword evidence="6" id="KW-0863">Zinc-finger</keyword>
<evidence type="ECO:0000256" key="4">
    <source>
        <dbReference type="ARBA" id="ARBA00022562"/>
    </source>
</evidence>
<evidence type="ECO:0000256" key="2">
    <source>
        <dbReference type="ARBA" id="ARBA00004192"/>
    </source>
</evidence>
<accession>A0AAU7E2D6</accession>
<dbReference type="InterPro" id="IPR002597">
    <property type="entry name" value="Herpes_env"/>
</dbReference>
<evidence type="ECO:0000256" key="8">
    <source>
        <dbReference type="ARBA" id="ARBA00023200"/>
    </source>
</evidence>
<name>A0AAU7E2D6_9VIRU</name>
<reference evidence="10" key="2">
    <citation type="submission" date="2024-02" db="EMBL/GenBank/DDBJ databases">
        <authorList>
            <person name="Hu B."/>
        </authorList>
    </citation>
    <scope>NUCLEOTIDE SEQUENCE</scope>
    <source>
        <strain evidence="10">3A/Kenya/RNAKID2118/2016</strain>
    </source>
</reference>
<comment type="similarity">
    <text evidence="3">Belongs to the herpesviridae UL32 protein family.</text>
</comment>
<comment type="subcellular location">
    <subcellularLocation>
        <location evidence="2">Host cytoplasm</location>
    </subcellularLocation>
    <subcellularLocation>
        <location evidence="1">Host nucleus</location>
    </subcellularLocation>
</comment>
<evidence type="ECO:0000256" key="7">
    <source>
        <dbReference type="ARBA" id="ARBA00022833"/>
    </source>
</evidence>
<keyword evidence="8" id="KW-1035">Host cytoplasm</keyword>
<evidence type="ECO:0000256" key="5">
    <source>
        <dbReference type="ARBA" id="ARBA00022723"/>
    </source>
</evidence>
<evidence type="ECO:0000256" key="9">
    <source>
        <dbReference type="SAM" id="MobiDB-lite"/>
    </source>
</evidence>
<dbReference type="GO" id="GO:0008270">
    <property type="term" value="F:zinc ion binding"/>
    <property type="evidence" value="ECO:0007669"/>
    <property type="project" value="UniProtKB-KW"/>
</dbReference>
<feature type="compositionally biased region" description="Basic residues" evidence="9">
    <location>
        <begin position="206"/>
        <end position="219"/>
    </location>
</feature>
<dbReference type="EMBL" id="PP711850">
    <property type="protein sequence ID" value="XBH23736.1"/>
    <property type="molecule type" value="Genomic_DNA"/>
</dbReference>
<keyword evidence="4" id="KW-1048">Host nucleus</keyword>
<dbReference type="GO" id="GO:0019031">
    <property type="term" value="C:viral envelope"/>
    <property type="evidence" value="ECO:0007669"/>
    <property type="project" value="InterPro"/>
</dbReference>
<organism evidence="10">
    <name type="scientific">Lemniscomys rat herpesvirus</name>
    <dbReference type="NCBI Taxonomy" id="3141920"/>
    <lineage>
        <taxon>Viruses</taxon>
        <taxon>Duplodnaviria</taxon>
        <taxon>Heunggongvirae</taxon>
        <taxon>Peploviricota</taxon>
        <taxon>Herviviricetes</taxon>
        <taxon>Herpesvirales</taxon>
    </lineage>
</organism>
<proteinExistence type="inferred from homology"/>
<dbReference type="PROSITE" id="PS51988">
    <property type="entry name" value="HERPESVIRUS_UL32"/>
    <property type="match status" value="1"/>
</dbReference>
<keyword evidence="7" id="KW-0862">Zinc</keyword>
<evidence type="ECO:0000256" key="1">
    <source>
        <dbReference type="ARBA" id="ARBA00004147"/>
    </source>
</evidence>
<keyword evidence="5" id="KW-0479">Metal-binding</keyword>
<evidence type="ECO:0000256" key="6">
    <source>
        <dbReference type="ARBA" id="ARBA00022771"/>
    </source>
</evidence>
<sequence>MATAVKTFYGTYAGWDASITHQRSQIVNELLLHAHPPKNLSDLIGPFDGEPRPPSEETDLETELEETTNLESTELKELCLPLEIDRRCNLCAIVAICSKRDSRQRWLLDYSLLCYKCSAAPRTSMSTLIVATEFLHLLQMHFQDIEFDNLFRDKIVSIFDFHTHFFINRCFAARDDDPVHGENITLAHMAVIRSLLMNEDAVPYSRQKRNTYRPPRKKHADAEDGDARDFIRRHGTIVGDRFADTLFYIWSGTNVFFNTTLTDLAIEKQKRLKGLQSRNTEIEPCVGPIYLSHTPVFNLRNHTTTVCLLCELMACSFYDNHVLRELHRRVLNYCHNNLKIIDRIQLTLAEIMGRSHASTVPARLRANQDVSEYLSERTEPRLSPTSGISLTDPPTELDAPLYFVLKQVGVTGIYKHFFCDPICAANIKTTRPEILFSKIPTEYLSELKLMICCENNYGIHVTREFWLYAQIFKAFQNVKRNYKAKTQLSDFLRDFKQVLETNDFQLVDPDFIIDKYV</sequence>
<dbReference type="GO" id="GO:0030430">
    <property type="term" value="C:host cell cytoplasm"/>
    <property type="evidence" value="ECO:0007669"/>
    <property type="project" value="UniProtKB-SubCell"/>
</dbReference>
<evidence type="ECO:0000313" key="10">
    <source>
        <dbReference type="EMBL" id="XBH23736.1"/>
    </source>
</evidence>
<evidence type="ECO:0000256" key="3">
    <source>
        <dbReference type="ARBA" id="ARBA00005235"/>
    </source>
</evidence>
<feature type="region of interest" description="Disordered" evidence="9">
    <location>
        <begin position="206"/>
        <end position="225"/>
    </location>
</feature>